<accession>A0ACC0H256</accession>
<protein>
    <submittedName>
        <fullName evidence="1">Uncharacterized protein</fullName>
    </submittedName>
</protein>
<dbReference type="Proteomes" id="UP001060215">
    <property type="component" value="Chromosome 7"/>
</dbReference>
<dbReference type="EMBL" id="CM045764">
    <property type="protein sequence ID" value="KAI8006892.1"/>
    <property type="molecule type" value="Genomic_DNA"/>
</dbReference>
<evidence type="ECO:0000313" key="2">
    <source>
        <dbReference type="Proteomes" id="UP001060215"/>
    </source>
</evidence>
<comment type="caution">
    <text evidence="1">The sequence shown here is derived from an EMBL/GenBank/DDBJ whole genome shotgun (WGS) entry which is preliminary data.</text>
</comment>
<keyword evidence="2" id="KW-1185">Reference proteome</keyword>
<name>A0ACC0H256_9ERIC</name>
<organism evidence="1 2">
    <name type="scientific">Camellia lanceoleosa</name>
    <dbReference type="NCBI Taxonomy" id="1840588"/>
    <lineage>
        <taxon>Eukaryota</taxon>
        <taxon>Viridiplantae</taxon>
        <taxon>Streptophyta</taxon>
        <taxon>Embryophyta</taxon>
        <taxon>Tracheophyta</taxon>
        <taxon>Spermatophyta</taxon>
        <taxon>Magnoliopsida</taxon>
        <taxon>eudicotyledons</taxon>
        <taxon>Gunneridae</taxon>
        <taxon>Pentapetalae</taxon>
        <taxon>asterids</taxon>
        <taxon>Ericales</taxon>
        <taxon>Theaceae</taxon>
        <taxon>Camellia</taxon>
    </lineage>
</organism>
<reference evidence="1 2" key="1">
    <citation type="journal article" date="2022" name="Plant J.">
        <title>Chromosome-level genome of Camellia lanceoleosa provides a valuable resource for understanding genome evolution and self-incompatibility.</title>
        <authorList>
            <person name="Gong W."/>
            <person name="Xiao S."/>
            <person name="Wang L."/>
            <person name="Liao Z."/>
            <person name="Chang Y."/>
            <person name="Mo W."/>
            <person name="Hu G."/>
            <person name="Li W."/>
            <person name="Zhao G."/>
            <person name="Zhu H."/>
            <person name="Hu X."/>
            <person name="Ji K."/>
            <person name="Xiang X."/>
            <person name="Song Q."/>
            <person name="Yuan D."/>
            <person name="Jin S."/>
            <person name="Zhang L."/>
        </authorList>
    </citation>
    <scope>NUCLEOTIDE SEQUENCE [LARGE SCALE GENOMIC DNA]</scope>
    <source>
        <strain evidence="1">SQ_2022a</strain>
    </source>
</reference>
<proteinExistence type="predicted"/>
<evidence type="ECO:0000313" key="1">
    <source>
        <dbReference type="EMBL" id="KAI8006892.1"/>
    </source>
</evidence>
<sequence>MISKAGMDGEASRLSTRFVKRRKVGDIKWVEEKIKSSIWSYEAEMEDNSDMKSDRARDTEEWEAMIRESRSSKPRKPGNGEEAEGLDGLGRRRSTGDRNESERGLVAQAEWIVAMTSTEQEKNHVQSR</sequence>
<gene>
    <name evidence="1" type="ORF">LOK49_LG07G01041</name>
</gene>